<keyword evidence="5" id="KW-0819">tRNA processing</keyword>
<evidence type="ECO:0000256" key="5">
    <source>
        <dbReference type="ARBA" id="ARBA00022694"/>
    </source>
</evidence>
<organism evidence="11 12">
    <name type="scientific">Clostridium formicaceticum</name>
    <dbReference type="NCBI Taxonomy" id="1497"/>
    <lineage>
        <taxon>Bacteria</taxon>
        <taxon>Bacillati</taxon>
        <taxon>Bacillota</taxon>
        <taxon>Clostridia</taxon>
        <taxon>Eubacteriales</taxon>
        <taxon>Clostridiaceae</taxon>
        <taxon>Clostridium</taxon>
    </lineage>
</organism>
<comment type="similarity">
    <text evidence="2">Belongs to the TsaE family.</text>
</comment>
<dbReference type="Gene3D" id="3.40.50.300">
    <property type="entry name" value="P-loop containing nucleotide triphosphate hydrolases"/>
    <property type="match status" value="1"/>
</dbReference>
<dbReference type="InterPro" id="IPR027417">
    <property type="entry name" value="P-loop_NTPase"/>
</dbReference>
<evidence type="ECO:0000256" key="7">
    <source>
        <dbReference type="ARBA" id="ARBA00022741"/>
    </source>
</evidence>
<dbReference type="PANTHER" id="PTHR33540:SF2">
    <property type="entry name" value="TRNA THREONYLCARBAMOYLADENOSINE BIOSYNTHESIS PROTEIN TSAE"/>
    <property type="match status" value="1"/>
</dbReference>
<reference evidence="11 12" key="1">
    <citation type="submission" date="2016-10" db="EMBL/GenBank/DDBJ databases">
        <title>Complete Genome Sequence of Acetogen Clostridium formicoaceticum ATCC 27076.</title>
        <authorList>
            <person name="Bao T."/>
            <person name="Cheng C."/>
            <person name="Zhao J."/>
            <person name="Yang S.-T."/>
            <person name="Wang J."/>
            <person name="Wang M."/>
        </authorList>
    </citation>
    <scope>NUCLEOTIDE SEQUENCE [LARGE SCALE GENOMIC DNA]</scope>
    <source>
        <strain evidence="11 12">ATCC 27076</strain>
    </source>
</reference>
<keyword evidence="9" id="KW-0460">Magnesium</keyword>
<keyword evidence="12" id="KW-1185">Reference proteome</keyword>
<evidence type="ECO:0000256" key="6">
    <source>
        <dbReference type="ARBA" id="ARBA00022723"/>
    </source>
</evidence>
<gene>
    <name evidence="11" type="ORF">BJL90_07320</name>
</gene>
<keyword evidence="8" id="KW-0067">ATP-binding</keyword>
<evidence type="ECO:0000256" key="9">
    <source>
        <dbReference type="ARBA" id="ARBA00022842"/>
    </source>
</evidence>
<evidence type="ECO:0000256" key="3">
    <source>
        <dbReference type="ARBA" id="ARBA00019010"/>
    </source>
</evidence>
<dbReference type="PANTHER" id="PTHR33540">
    <property type="entry name" value="TRNA THREONYLCARBAMOYLADENOSINE BIOSYNTHESIS PROTEIN TSAE"/>
    <property type="match status" value="1"/>
</dbReference>
<dbReference type="NCBIfam" id="TIGR00150">
    <property type="entry name" value="T6A_YjeE"/>
    <property type="match status" value="1"/>
</dbReference>
<dbReference type="EMBL" id="CP017603">
    <property type="protein sequence ID" value="AOY75722.1"/>
    <property type="molecule type" value="Genomic_DNA"/>
</dbReference>
<dbReference type="Proteomes" id="UP000177894">
    <property type="component" value="Chromosome"/>
</dbReference>
<dbReference type="InterPro" id="IPR003442">
    <property type="entry name" value="T6A_TsaE"/>
</dbReference>
<comment type="subcellular location">
    <subcellularLocation>
        <location evidence="1">Cytoplasm</location>
    </subcellularLocation>
</comment>
<evidence type="ECO:0000256" key="8">
    <source>
        <dbReference type="ARBA" id="ARBA00022840"/>
    </source>
</evidence>
<evidence type="ECO:0000256" key="10">
    <source>
        <dbReference type="ARBA" id="ARBA00032441"/>
    </source>
</evidence>
<evidence type="ECO:0000313" key="12">
    <source>
        <dbReference type="Proteomes" id="UP000177894"/>
    </source>
</evidence>
<sequence>MMKCIKTFNEKETKALGKKLGDLVKAKDVLCLVGDLGAGKTTFTKAFAIGLEVEEDVTSPTFTIVQEYQGRIPLYHFDVYRIENIDQMEDIPYEEYFYGDGVCVIEWAHLIEEILPKDYIKVQINYVDIETREICFEATNGYYKKLVEELLK</sequence>
<evidence type="ECO:0000256" key="1">
    <source>
        <dbReference type="ARBA" id="ARBA00004496"/>
    </source>
</evidence>
<name>A0ABN4T3W7_9CLOT</name>
<keyword evidence="4" id="KW-0963">Cytoplasm</keyword>
<evidence type="ECO:0000256" key="4">
    <source>
        <dbReference type="ARBA" id="ARBA00022490"/>
    </source>
</evidence>
<protein>
    <recommendedName>
        <fullName evidence="3">tRNA threonylcarbamoyladenosine biosynthesis protein TsaE</fullName>
    </recommendedName>
    <alternativeName>
        <fullName evidence="10">t(6)A37 threonylcarbamoyladenosine biosynthesis protein TsaE</fullName>
    </alternativeName>
</protein>
<proteinExistence type="inferred from homology"/>
<keyword evidence="6" id="KW-0479">Metal-binding</keyword>
<accession>A0ABN4T3W7</accession>
<dbReference type="Pfam" id="PF02367">
    <property type="entry name" value="TsaE"/>
    <property type="match status" value="1"/>
</dbReference>
<keyword evidence="7" id="KW-0547">Nucleotide-binding</keyword>
<evidence type="ECO:0000313" key="11">
    <source>
        <dbReference type="EMBL" id="AOY75722.1"/>
    </source>
</evidence>
<dbReference type="SUPFAM" id="SSF52540">
    <property type="entry name" value="P-loop containing nucleoside triphosphate hydrolases"/>
    <property type="match status" value="1"/>
</dbReference>
<evidence type="ECO:0000256" key="2">
    <source>
        <dbReference type="ARBA" id="ARBA00007599"/>
    </source>
</evidence>